<evidence type="ECO:0008006" key="6">
    <source>
        <dbReference type="Google" id="ProtNLM"/>
    </source>
</evidence>
<dbReference type="InterPro" id="IPR034660">
    <property type="entry name" value="DinB/YfiT-like"/>
</dbReference>
<comment type="similarity">
    <text evidence="1">Belongs to the DinB family.</text>
</comment>
<dbReference type="AlphaFoldDB" id="A0A941DQZ5"/>
<dbReference type="Gene3D" id="1.20.120.450">
    <property type="entry name" value="dinb family like domain"/>
    <property type="match status" value="1"/>
</dbReference>
<evidence type="ECO:0000313" key="4">
    <source>
        <dbReference type="EMBL" id="MBR7794935.1"/>
    </source>
</evidence>
<sequence>MSGPVSWQDEEEELTPLWHFTHAATHEFHYKGQIVSMLRQLEYTSDDTDLIKPATIS</sequence>
<dbReference type="Pfam" id="PF05163">
    <property type="entry name" value="DinB"/>
    <property type="match status" value="1"/>
</dbReference>
<dbReference type="GO" id="GO:0046872">
    <property type="term" value="F:metal ion binding"/>
    <property type="evidence" value="ECO:0007669"/>
    <property type="project" value="UniProtKB-KW"/>
</dbReference>
<evidence type="ECO:0000313" key="5">
    <source>
        <dbReference type="Proteomes" id="UP000675284"/>
    </source>
</evidence>
<evidence type="ECO:0000256" key="2">
    <source>
        <dbReference type="ARBA" id="ARBA00022723"/>
    </source>
</evidence>
<dbReference type="SUPFAM" id="SSF109854">
    <property type="entry name" value="DinB/YfiT-like putative metalloenzymes"/>
    <property type="match status" value="1"/>
</dbReference>
<name>A0A941DQZ5_9BACI</name>
<dbReference type="EMBL" id="JAGSOT010000005">
    <property type="protein sequence ID" value="MBR7794935.1"/>
    <property type="molecule type" value="Genomic_DNA"/>
</dbReference>
<dbReference type="Proteomes" id="UP000675284">
    <property type="component" value="Unassembled WGS sequence"/>
</dbReference>
<dbReference type="InterPro" id="IPR007837">
    <property type="entry name" value="DinB"/>
</dbReference>
<comment type="caution">
    <text evidence="4">The sequence shown here is derived from an EMBL/GenBank/DDBJ whole genome shotgun (WGS) entry which is preliminary data.</text>
</comment>
<protein>
    <recommendedName>
        <fullName evidence="6">DinB family protein</fullName>
    </recommendedName>
</protein>
<gene>
    <name evidence="4" type="ORF">KCX74_02630</name>
</gene>
<keyword evidence="5" id="KW-1185">Reference proteome</keyword>
<organism evidence="4 5">
    <name type="scientific">Virgibacillus salarius</name>
    <dbReference type="NCBI Taxonomy" id="447199"/>
    <lineage>
        <taxon>Bacteria</taxon>
        <taxon>Bacillati</taxon>
        <taxon>Bacillota</taxon>
        <taxon>Bacilli</taxon>
        <taxon>Bacillales</taxon>
        <taxon>Bacillaceae</taxon>
        <taxon>Virgibacillus</taxon>
    </lineage>
</organism>
<proteinExistence type="inferred from homology"/>
<feature type="binding site" evidence="3">
    <location>
        <position position="26"/>
    </location>
    <ligand>
        <name>a divalent metal cation</name>
        <dbReference type="ChEBI" id="CHEBI:60240"/>
    </ligand>
</feature>
<evidence type="ECO:0000256" key="3">
    <source>
        <dbReference type="PIRSR" id="PIRSR607837-1"/>
    </source>
</evidence>
<evidence type="ECO:0000256" key="1">
    <source>
        <dbReference type="ARBA" id="ARBA00008635"/>
    </source>
</evidence>
<accession>A0A941DQZ5</accession>
<reference evidence="4" key="1">
    <citation type="submission" date="2021-04" db="EMBL/GenBank/DDBJ databases">
        <title>Isolation and polyphasic classification of algal microorganism.</title>
        <authorList>
            <person name="Wang S."/>
        </authorList>
    </citation>
    <scope>NUCLEOTIDE SEQUENCE</scope>
    <source>
        <strain evidence="4">720a</strain>
    </source>
</reference>
<keyword evidence="2 3" id="KW-0479">Metal-binding</keyword>